<dbReference type="GO" id="GO:0005886">
    <property type="term" value="C:plasma membrane"/>
    <property type="evidence" value="ECO:0007669"/>
    <property type="project" value="TreeGrafter"/>
</dbReference>
<keyword evidence="2" id="KW-1185">Reference proteome</keyword>
<dbReference type="AlphaFoldDB" id="A0A1G5ZFE3"/>
<reference evidence="2" key="1">
    <citation type="submission" date="2016-10" db="EMBL/GenBank/DDBJ databases">
        <authorList>
            <person name="Varghese N."/>
            <person name="Submissions S."/>
        </authorList>
    </citation>
    <scope>NUCLEOTIDE SEQUENCE [LARGE SCALE GENOMIC DNA]</scope>
    <source>
        <strain evidence="2">DSM 22703</strain>
    </source>
</reference>
<dbReference type="PANTHER" id="PTHR30441">
    <property type="entry name" value="DUF748 DOMAIN-CONTAINING PROTEIN"/>
    <property type="match status" value="1"/>
</dbReference>
<dbReference type="InterPro" id="IPR052894">
    <property type="entry name" value="AsmA-related"/>
</dbReference>
<evidence type="ECO:0000313" key="1">
    <source>
        <dbReference type="EMBL" id="SDA93601.1"/>
    </source>
</evidence>
<organism evidence="1 2">
    <name type="scientific">Algoriphagus alkaliphilus</name>
    <dbReference type="NCBI Taxonomy" id="279824"/>
    <lineage>
        <taxon>Bacteria</taxon>
        <taxon>Pseudomonadati</taxon>
        <taxon>Bacteroidota</taxon>
        <taxon>Cytophagia</taxon>
        <taxon>Cytophagales</taxon>
        <taxon>Cyclobacteriaceae</taxon>
        <taxon>Algoriphagus</taxon>
    </lineage>
</organism>
<dbReference type="OrthoDB" id="596403at2"/>
<accession>A0A1G5ZFE3</accession>
<dbReference type="RefSeq" id="WP_092733512.1">
    <property type="nucleotide sequence ID" value="NZ_FMXE01000036.1"/>
</dbReference>
<protein>
    <submittedName>
        <fullName evidence="1">AsmA-like C-terminal region</fullName>
    </submittedName>
</protein>
<dbReference type="Proteomes" id="UP000198756">
    <property type="component" value="Unassembled WGS sequence"/>
</dbReference>
<sequence>MKKAILIFLGVFVFLIGAAVAIPFLFKDKIIARINKELDQALNAKVYYDPNQVSLSLFRHFPNVSAGLGDFGIVGLEPFESDTLVHADELTMDFNLRSVLFEDFPTLTGLHLNGGELYIKVLEDGRANYDIAKESIGTEPKAPSNFKLGIELLEVKGVSLIFDDRSQKLVMALAEIEAKGSGRFTLDVYDLPLQLSAMIADVNYGGVHYMSNKKFQGETLLHVDLEQMKFTLAEGRFALNDFLFDLRGVIGLPEDGIALDLTFESKETDFKNILSLVPGIYTESFSSLKTSGSLSFEGFVKGLYGENVFPAFDVKLEVKDGMFQYPDLPLPVRDINLNFQAKNETTNLDNTTVSIPVFSMNLGSNPLSGNFSLANLRDYDMEGKLIGKLNLKELTSIFPIDKTQLAGMLDFNASAKGRYDSAAKVLPSMDIRLNLENGFIQNTDYPVPLEKLHAKATIQNQKGTMQDFFMDVSSFGFHLEGEEIEGNLKINDFEALNWNGAVEGVLDLKKLTAIFPIADTKLEGLIKADLKTTGSYTDVEKERYDRLQASGTMDIRNLYYESKDFPQGVRIIESQADFNPQRANLTQFKSQLGKSPLEASGYLSNYMDYLLSDKGVLKGQLNLNSSRFDLNEWMSSSTADTGSEEMEVIPLPENIDFTMSLAADEVLYEKFNLKEVTGNMTLRNGVLQFSETGMKTLDGRIKLNGNYDPRNLAAPIFDFKLDISELSIAKAFESLETVKAFAPIARDITGRVNTNISFSGLLGQNMMPVLSSIDVKGILKVAEAALKDSKILEAVTNLTRLKDGNTLTLKNISIPIVIENGRMEVKPFDLRLWDYQTTIQGSTGFDGSISYLLNMQVPAGQFGAQANSILATISGSEASTSTLIPIALNLSGTYNQPKISLAGGNSIENLLTNALKSRFDSEKDNLQAKATAQFQAAQDSIKQEIKLKAEVVQDSVKKELEKKVNQSTGKAVDEAKTLLKGLIVRPKAKPDTTKINN</sequence>
<name>A0A1G5ZFE3_9BACT</name>
<dbReference type="GO" id="GO:0090313">
    <property type="term" value="P:regulation of protein targeting to membrane"/>
    <property type="evidence" value="ECO:0007669"/>
    <property type="project" value="TreeGrafter"/>
</dbReference>
<evidence type="ECO:0000313" key="2">
    <source>
        <dbReference type="Proteomes" id="UP000198756"/>
    </source>
</evidence>
<dbReference type="EMBL" id="FMXE01000036">
    <property type="protein sequence ID" value="SDA93601.1"/>
    <property type="molecule type" value="Genomic_DNA"/>
</dbReference>
<proteinExistence type="predicted"/>
<gene>
    <name evidence="1" type="ORF">SAMN03080617_03753</name>
</gene>
<dbReference type="STRING" id="279824.SAMN03080617_03753"/>
<dbReference type="PANTHER" id="PTHR30441:SF8">
    <property type="entry name" value="DUF748 DOMAIN-CONTAINING PROTEIN"/>
    <property type="match status" value="1"/>
</dbReference>